<dbReference type="Pfam" id="PF01638">
    <property type="entry name" value="HxlR"/>
    <property type="match status" value="1"/>
</dbReference>
<dbReference type="InterPro" id="IPR002577">
    <property type="entry name" value="HTH_HxlR"/>
</dbReference>
<dbReference type="KEGG" id="ctes:O987_09095"/>
<organism evidence="5 6">
    <name type="scientific">Comamonas testosteroni TK102</name>
    <dbReference type="NCBI Taxonomy" id="1392005"/>
    <lineage>
        <taxon>Bacteria</taxon>
        <taxon>Pseudomonadati</taxon>
        <taxon>Pseudomonadota</taxon>
        <taxon>Betaproteobacteria</taxon>
        <taxon>Burkholderiales</taxon>
        <taxon>Comamonadaceae</taxon>
        <taxon>Comamonas</taxon>
    </lineage>
</organism>
<dbReference type="GO" id="GO:0003677">
    <property type="term" value="F:DNA binding"/>
    <property type="evidence" value="ECO:0007669"/>
    <property type="project" value="UniProtKB-KW"/>
</dbReference>
<dbReference type="Proteomes" id="UP000028782">
    <property type="component" value="Chromosome"/>
</dbReference>
<dbReference type="InterPro" id="IPR036390">
    <property type="entry name" value="WH_DNA-bd_sf"/>
</dbReference>
<dbReference type="EMBL" id="CP006704">
    <property type="protein sequence ID" value="AIJ45954.1"/>
    <property type="molecule type" value="Genomic_DNA"/>
</dbReference>
<evidence type="ECO:0000259" key="4">
    <source>
        <dbReference type="PROSITE" id="PS51118"/>
    </source>
</evidence>
<evidence type="ECO:0000256" key="2">
    <source>
        <dbReference type="ARBA" id="ARBA00023125"/>
    </source>
</evidence>
<proteinExistence type="predicted"/>
<evidence type="ECO:0000313" key="6">
    <source>
        <dbReference type="Proteomes" id="UP000028782"/>
    </source>
</evidence>
<dbReference type="RefSeq" id="WP_043371755.1">
    <property type="nucleotide sequence ID" value="NZ_CP006704.1"/>
</dbReference>
<reference evidence="5 6" key="1">
    <citation type="journal article" date="2014" name="Genome Announc.">
        <title>Complete Genome Sequence of Polychlorinated Biphenyl Degrader Comamonas testosteroni TK102 (NBRC 109938).</title>
        <authorList>
            <person name="Fukuda K."/>
            <person name="Hosoyama A."/>
            <person name="Tsuchikane K."/>
            <person name="Ohji S."/>
            <person name="Yamazoe A."/>
            <person name="Fujita N."/>
            <person name="Shintani M."/>
            <person name="Kimbara K."/>
        </authorList>
    </citation>
    <scope>NUCLEOTIDE SEQUENCE [LARGE SCALE GENOMIC DNA]</scope>
    <source>
        <strain evidence="5">TK102</strain>
    </source>
</reference>
<keyword evidence="1" id="KW-0805">Transcription regulation</keyword>
<dbReference type="HOGENOM" id="CLU_111585_5_0_4"/>
<dbReference type="CDD" id="cd00090">
    <property type="entry name" value="HTH_ARSR"/>
    <property type="match status" value="1"/>
</dbReference>
<dbReference type="PROSITE" id="PS51118">
    <property type="entry name" value="HTH_HXLR"/>
    <property type="match status" value="1"/>
</dbReference>
<dbReference type="PANTHER" id="PTHR33204">
    <property type="entry name" value="TRANSCRIPTIONAL REGULATOR, MARR FAMILY"/>
    <property type="match status" value="1"/>
</dbReference>
<feature type="domain" description="HTH hxlR-type" evidence="4">
    <location>
        <begin position="8"/>
        <end position="105"/>
    </location>
</feature>
<dbReference type="InterPro" id="IPR036388">
    <property type="entry name" value="WH-like_DNA-bd_sf"/>
</dbReference>
<keyword evidence="2" id="KW-0238">DNA-binding</keyword>
<name>A0A076PGS5_COMTE</name>
<sequence>MKVNVSGCSVEEAMRLLGGRWRLLIVSYLVDGPKRLNELRRDITGISQRSLTLDLRALEKSGLVKRTVWPSAPVRVDYELTLDGKRLKPVVNVMKEFGMWLKQKS</sequence>
<dbReference type="AlphaFoldDB" id="A0A076PGS5"/>
<evidence type="ECO:0000256" key="3">
    <source>
        <dbReference type="ARBA" id="ARBA00023163"/>
    </source>
</evidence>
<dbReference type="Gene3D" id="1.10.10.10">
    <property type="entry name" value="Winged helix-like DNA-binding domain superfamily/Winged helix DNA-binding domain"/>
    <property type="match status" value="1"/>
</dbReference>
<dbReference type="SUPFAM" id="SSF46785">
    <property type="entry name" value="Winged helix' DNA-binding domain"/>
    <property type="match status" value="1"/>
</dbReference>
<evidence type="ECO:0000256" key="1">
    <source>
        <dbReference type="ARBA" id="ARBA00023015"/>
    </source>
</evidence>
<evidence type="ECO:0000313" key="5">
    <source>
        <dbReference type="EMBL" id="AIJ45954.1"/>
    </source>
</evidence>
<accession>A0A076PGS5</accession>
<dbReference type="InterPro" id="IPR011991">
    <property type="entry name" value="ArsR-like_HTH"/>
</dbReference>
<dbReference type="GO" id="GO:0006355">
    <property type="term" value="P:regulation of DNA-templated transcription"/>
    <property type="evidence" value="ECO:0007669"/>
    <property type="project" value="UniProtKB-ARBA"/>
</dbReference>
<protein>
    <submittedName>
        <fullName evidence="5">HxlR family transcriptional regulator</fullName>
    </submittedName>
</protein>
<keyword evidence="3" id="KW-0804">Transcription</keyword>
<gene>
    <name evidence="5" type="ORF">O987_09095</name>
</gene>